<reference evidence="1" key="1">
    <citation type="journal article" date="2015" name="Nature">
        <title>Complex archaea that bridge the gap between prokaryotes and eukaryotes.</title>
        <authorList>
            <person name="Spang A."/>
            <person name="Saw J.H."/>
            <person name="Jorgensen S.L."/>
            <person name="Zaremba-Niedzwiedzka K."/>
            <person name="Martijn J."/>
            <person name="Lind A.E."/>
            <person name="van Eijk R."/>
            <person name="Schleper C."/>
            <person name="Guy L."/>
            <person name="Ettema T.J."/>
        </authorList>
    </citation>
    <scope>NUCLEOTIDE SEQUENCE</scope>
</reference>
<accession>A0A0F9B3T8</accession>
<dbReference type="EMBL" id="LAZR01039606">
    <property type="protein sequence ID" value="KKL16579.1"/>
    <property type="molecule type" value="Genomic_DNA"/>
</dbReference>
<protein>
    <submittedName>
        <fullName evidence="1">Uncharacterized protein</fullName>
    </submittedName>
</protein>
<dbReference type="AlphaFoldDB" id="A0A0F9B3T8"/>
<gene>
    <name evidence="1" type="ORF">LCGC14_2494140</name>
</gene>
<evidence type="ECO:0000313" key="1">
    <source>
        <dbReference type="EMBL" id="KKL16579.1"/>
    </source>
</evidence>
<sequence length="48" mass="5482">SILDGTMDEIKADAKDMEVKGVDGFDLFAYRYKYLDKVPELIKKLLSV</sequence>
<organism evidence="1">
    <name type="scientific">marine sediment metagenome</name>
    <dbReference type="NCBI Taxonomy" id="412755"/>
    <lineage>
        <taxon>unclassified sequences</taxon>
        <taxon>metagenomes</taxon>
        <taxon>ecological metagenomes</taxon>
    </lineage>
</organism>
<feature type="non-terminal residue" evidence="1">
    <location>
        <position position="1"/>
    </location>
</feature>
<name>A0A0F9B3T8_9ZZZZ</name>
<proteinExistence type="predicted"/>
<comment type="caution">
    <text evidence="1">The sequence shown here is derived from an EMBL/GenBank/DDBJ whole genome shotgun (WGS) entry which is preliminary data.</text>
</comment>